<name>L5KI59_PTEAL</name>
<dbReference type="FunCoup" id="L5KI59">
    <property type="interactions" value="2361"/>
</dbReference>
<dbReference type="GO" id="GO:0006310">
    <property type="term" value="P:DNA recombination"/>
    <property type="evidence" value="ECO:0007669"/>
    <property type="project" value="UniProtKB-UniRule"/>
</dbReference>
<keyword evidence="5" id="KW-0779">Telomere</keyword>
<dbReference type="Pfam" id="PF15412">
    <property type="entry name" value="Nse4-Nse3_bdg"/>
    <property type="match status" value="1"/>
</dbReference>
<dbReference type="InterPro" id="IPR014854">
    <property type="entry name" value="Nse4_C"/>
</dbReference>
<comment type="function">
    <text evidence="9">Component of the SMC5-SMC6 complex, that promotes sister chromatid alignment after DNA damage and facilitates double-stranded DNA breaks (DSBs) repair via homologous recombination between sister chromatids.</text>
</comment>
<dbReference type="PANTHER" id="PTHR16140">
    <property type="entry name" value="NON-STRUCTURAL MAINTENANCE OF CHROMOSOMES ELEMENT 4"/>
    <property type="match status" value="1"/>
</dbReference>
<gene>
    <name evidence="12" type="ORF">PAL_GLEAN10003436</name>
</gene>
<keyword evidence="6 9" id="KW-0233">DNA recombination</keyword>
<feature type="domain" description="Nse4/EID protein Nse3/MAGE-binding" evidence="11">
    <location>
        <begin position="36"/>
        <end position="83"/>
    </location>
</feature>
<keyword evidence="8 9" id="KW-0539">Nucleus</keyword>
<dbReference type="GO" id="GO:0006281">
    <property type="term" value="P:DNA repair"/>
    <property type="evidence" value="ECO:0007669"/>
    <property type="project" value="UniProtKB-UniRule"/>
</dbReference>
<comment type="subunit">
    <text evidence="9">Component of the SMC5-SMC6 complex.</text>
</comment>
<dbReference type="Proteomes" id="UP000010552">
    <property type="component" value="Unassembled WGS sequence"/>
</dbReference>
<proteinExistence type="inferred from homology"/>
<evidence type="ECO:0000256" key="2">
    <source>
        <dbReference type="ARBA" id="ARBA00004574"/>
    </source>
</evidence>
<protein>
    <recommendedName>
        <fullName evidence="9">Non-structural maintenance of chromosomes element 4</fullName>
    </recommendedName>
</protein>
<dbReference type="STRING" id="9402.L5KI59"/>
<dbReference type="eggNOG" id="KOG2866">
    <property type="taxonomic scope" value="Eukaryota"/>
</dbReference>
<evidence type="ECO:0000256" key="5">
    <source>
        <dbReference type="ARBA" id="ARBA00022895"/>
    </source>
</evidence>
<evidence type="ECO:0000256" key="9">
    <source>
        <dbReference type="RuleBase" id="RU365071"/>
    </source>
</evidence>
<evidence type="ECO:0000313" key="12">
    <source>
        <dbReference type="EMBL" id="ELK11275.1"/>
    </source>
</evidence>
<sequence>ENREDILNASDKLTEVLEEANTLFNEVSRAREAVLDAHFLVLASDLGKEKAKQLRSDLNSFDMLRYVETLLTHMGVNPLEAEELIHDEDGSDFEFIVYDSWKISGKTAENTFNKTHTFHFLLGSIQGEFPVPKPRTDRPRKVRTIEERREMPAQLKRMEESHQEATEKEVERILGLLQTYFREDPDTPMSFFDFVVDPHSFPRTVENIFHVSFIIRDGFARIKLDQDRLPIIEPIDINEESEGIDQNTQVRNQGIIALSYRDWEVKLCTLRLSVLGSSATPLYTQCPYVLCSLPGDCEDLRDLRACDYVGPEPAEAKCLTPAAVPVLGTVRAGERQRGLVAASSLLWTHYFAVLMTHS</sequence>
<feature type="domain" description="Non-structural maintenance of chromosome element 4 C-terminal" evidence="10">
    <location>
        <begin position="188"/>
        <end position="264"/>
    </location>
</feature>
<keyword evidence="5" id="KW-0158">Chromosome</keyword>
<accession>L5KI59</accession>
<comment type="subcellular location">
    <subcellularLocation>
        <location evidence="2">Chromosome</location>
        <location evidence="2">Telomere</location>
    </subcellularLocation>
    <subcellularLocation>
        <location evidence="1 9">Nucleus</location>
    </subcellularLocation>
</comment>
<keyword evidence="13" id="KW-1185">Reference proteome</keyword>
<evidence type="ECO:0000259" key="11">
    <source>
        <dbReference type="Pfam" id="PF15412"/>
    </source>
</evidence>
<keyword evidence="7 9" id="KW-0234">DNA repair</keyword>
<dbReference type="GO" id="GO:0000781">
    <property type="term" value="C:chromosome, telomeric region"/>
    <property type="evidence" value="ECO:0007669"/>
    <property type="project" value="UniProtKB-SubCell"/>
</dbReference>
<dbReference type="InterPro" id="IPR027786">
    <property type="entry name" value="Nse4/EID"/>
</dbReference>
<dbReference type="GO" id="GO:0005634">
    <property type="term" value="C:nucleus"/>
    <property type="evidence" value="ECO:0007669"/>
    <property type="project" value="UniProtKB-SubCell"/>
</dbReference>
<keyword evidence="4 9" id="KW-0227">DNA damage</keyword>
<evidence type="ECO:0000313" key="13">
    <source>
        <dbReference type="Proteomes" id="UP000010552"/>
    </source>
</evidence>
<dbReference type="GO" id="GO:0030915">
    <property type="term" value="C:Smc5-Smc6 complex"/>
    <property type="evidence" value="ECO:0007669"/>
    <property type="project" value="UniProtKB-UniRule"/>
</dbReference>
<dbReference type="PANTHER" id="PTHR16140:SF2">
    <property type="entry name" value="NON-STRUCTURAL MAINTENANCE OF CHROMOSOMES ELEMENT 4 HOMOLOG A"/>
    <property type="match status" value="1"/>
</dbReference>
<evidence type="ECO:0000256" key="7">
    <source>
        <dbReference type="ARBA" id="ARBA00023204"/>
    </source>
</evidence>
<dbReference type="InParanoid" id="L5KI59"/>
<comment type="similarity">
    <text evidence="3 9">Belongs to the NSE4 family.</text>
</comment>
<dbReference type="Pfam" id="PF08743">
    <property type="entry name" value="Nse4_C"/>
    <property type="match status" value="1"/>
</dbReference>
<evidence type="ECO:0000256" key="3">
    <source>
        <dbReference type="ARBA" id="ARBA00008997"/>
    </source>
</evidence>
<evidence type="ECO:0000256" key="6">
    <source>
        <dbReference type="ARBA" id="ARBA00023172"/>
    </source>
</evidence>
<dbReference type="AlphaFoldDB" id="L5KI59"/>
<dbReference type="EMBL" id="KB030700">
    <property type="protein sequence ID" value="ELK11275.1"/>
    <property type="molecule type" value="Genomic_DNA"/>
</dbReference>
<evidence type="ECO:0000256" key="1">
    <source>
        <dbReference type="ARBA" id="ARBA00004123"/>
    </source>
</evidence>
<reference evidence="13" key="1">
    <citation type="journal article" date="2013" name="Science">
        <title>Comparative analysis of bat genomes provides insight into the evolution of flight and immunity.</title>
        <authorList>
            <person name="Zhang G."/>
            <person name="Cowled C."/>
            <person name="Shi Z."/>
            <person name="Huang Z."/>
            <person name="Bishop-Lilly K.A."/>
            <person name="Fang X."/>
            <person name="Wynne J.W."/>
            <person name="Xiong Z."/>
            <person name="Baker M.L."/>
            <person name="Zhao W."/>
            <person name="Tachedjian M."/>
            <person name="Zhu Y."/>
            <person name="Zhou P."/>
            <person name="Jiang X."/>
            <person name="Ng J."/>
            <person name="Yang L."/>
            <person name="Wu L."/>
            <person name="Xiao J."/>
            <person name="Feng Y."/>
            <person name="Chen Y."/>
            <person name="Sun X."/>
            <person name="Zhang Y."/>
            <person name="Marsh G.A."/>
            <person name="Crameri G."/>
            <person name="Broder C.C."/>
            <person name="Frey K.G."/>
            <person name="Wang L.F."/>
            <person name="Wang J."/>
        </authorList>
    </citation>
    <scope>NUCLEOTIDE SEQUENCE [LARGE SCALE GENOMIC DNA]</scope>
</reference>
<organism evidence="12 13">
    <name type="scientific">Pteropus alecto</name>
    <name type="common">Black flying fox</name>
    <dbReference type="NCBI Taxonomy" id="9402"/>
    <lineage>
        <taxon>Eukaryota</taxon>
        <taxon>Metazoa</taxon>
        <taxon>Chordata</taxon>
        <taxon>Craniata</taxon>
        <taxon>Vertebrata</taxon>
        <taxon>Euteleostomi</taxon>
        <taxon>Mammalia</taxon>
        <taxon>Eutheria</taxon>
        <taxon>Laurasiatheria</taxon>
        <taxon>Chiroptera</taxon>
        <taxon>Yinpterochiroptera</taxon>
        <taxon>Pteropodoidea</taxon>
        <taxon>Pteropodidae</taxon>
        <taxon>Pteropodinae</taxon>
        <taxon>Pteropus</taxon>
    </lineage>
</organism>
<evidence type="ECO:0000256" key="4">
    <source>
        <dbReference type="ARBA" id="ARBA00022763"/>
    </source>
</evidence>
<evidence type="ECO:0000259" key="10">
    <source>
        <dbReference type="Pfam" id="PF08743"/>
    </source>
</evidence>
<dbReference type="InterPro" id="IPR029225">
    <property type="entry name" value="Nse4_Nse3-bd"/>
</dbReference>
<evidence type="ECO:0000256" key="8">
    <source>
        <dbReference type="ARBA" id="ARBA00023242"/>
    </source>
</evidence>
<feature type="non-terminal residue" evidence="12">
    <location>
        <position position="1"/>
    </location>
</feature>